<dbReference type="GO" id="GO:0003677">
    <property type="term" value="F:DNA binding"/>
    <property type="evidence" value="ECO:0007669"/>
    <property type="project" value="InterPro"/>
</dbReference>
<sequence length="93" mass="10157">MFGIEDDIASLDLKSRLLLQVHDELVLEGFEGEWDVVEKLVVYRMENAATLSAPLDVQVGKRQNGRSCSCFVLGNDVGNTRLIGASPPHVVCA</sequence>
<comment type="caution">
    <text evidence="2">The sequence shown here is derived from an EMBL/GenBank/DDBJ whole genome shotgun (WGS) entry which is preliminary data.</text>
</comment>
<evidence type="ECO:0000259" key="1">
    <source>
        <dbReference type="Pfam" id="PF00476"/>
    </source>
</evidence>
<dbReference type="AlphaFoldDB" id="A0A7W3PP56"/>
<reference evidence="2 3" key="1">
    <citation type="submission" date="2020-07" db="EMBL/GenBank/DDBJ databases">
        <title>Sequencing the genomes of 1000 actinobacteria strains.</title>
        <authorList>
            <person name="Klenk H.-P."/>
        </authorList>
    </citation>
    <scope>NUCLEOTIDE SEQUENCE [LARGE SCALE GENOMIC DNA]</scope>
    <source>
        <strain evidence="2 3">DSM 23737</strain>
    </source>
</reference>
<organism evidence="2 3">
    <name type="scientific">Alpinimonas psychrophila</name>
    <dbReference type="NCBI Taxonomy" id="748908"/>
    <lineage>
        <taxon>Bacteria</taxon>
        <taxon>Bacillati</taxon>
        <taxon>Actinomycetota</taxon>
        <taxon>Actinomycetes</taxon>
        <taxon>Micrococcales</taxon>
        <taxon>Microbacteriaceae</taxon>
        <taxon>Alpinimonas</taxon>
    </lineage>
</organism>
<dbReference type="GO" id="GO:0006260">
    <property type="term" value="P:DNA replication"/>
    <property type="evidence" value="ECO:0007669"/>
    <property type="project" value="InterPro"/>
</dbReference>
<accession>A0A7W3PP56</accession>
<dbReference type="InterPro" id="IPR001098">
    <property type="entry name" value="DNA-dir_DNA_pol_A_palm_dom"/>
</dbReference>
<keyword evidence="3" id="KW-1185">Reference proteome</keyword>
<name>A0A7W3PP56_9MICO</name>
<gene>
    <name evidence="2" type="ORF">FB555_001673</name>
</gene>
<dbReference type="EMBL" id="JACGWU010000005">
    <property type="protein sequence ID" value="MBA8829564.1"/>
    <property type="molecule type" value="Genomic_DNA"/>
</dbReference>
<dbReference type="Pfam" id="PF00476">
    <property type="entry name" value="DNA_pol_A"/>
    <property type="match status" value="1"/>
</dbReference>
<dbReference type="Proteomes" id="UP000524237">
    <property type="component" value="Unassembled WGS sequence"/>
</dbReference>
<feature type="domain" description="DNA-directed DNA polymerase family A palm" evidence="1">
    <location>
        <begin position="1"/>
        <end position="61"/>
    </location>
</feature>
<evidence type="ECO:0000313" key="2">
    <source>
        <dbReference type="EMBL" id="MBA8829564.1"/>
    </source>
</evidence>
<dbReference type="InterPro" id="IPR043502">
    <property type="entry name" value="DNA/RNA_pol_sf"/>
</dbReference>
<dbReference type="Gene3D" id="3.30.70.370">
    <property type="match status" value="1"/>
</dbReference>
<protein>
    <recommendedName>
        <fullName evidence="1">DNA-directed DNA polymerase family A palm domain-containing protein</fullName>
    </recommendedName>
</protein>
<evidence type="ECO:0000313" key="3">
    <source>
        <dbReference type="Proteomes" id="UP000524237"/>
    </source>
</evidence>
<proteinExistence type="predicted"/>
<dbReference type="GO" id="GO:0003887">
    <property type="term" value="F:DNA-directed DNA polymerase activity"/>
    <property type="evidence" value="ECO:0007669"/>
    <property type="project" value="InterPro"/>
</dbReference>
<dbReference type="SUPFAM" id="SSF56672">
    <property type="entry name" value="DNA/RNA polymerases"/>
    <property type="match status" value="1"/>
</dbReference>